<dbReference type="AlphaFoldDB" id="A0A2P2P777"/>
<proteinExistence type="predicted"/>
<reference evidence="1" key="1">
    <citation type="submission" date="2018-02" db="EMBL/GenBank/DDBJ databases">
        <title>Rhizophora mucronata_Transcriptome.</title>
        <authorList>
            <person name="Meera S.P."/>
            <person name="Sreeshan A."/>
            <person name="Augustine A."/>
        </authorList>
    </citation>
    <scope>NUCLEOTIDE SEQUENCE</scope>
    <source>
        <tissue evidence="1">Leaf</tissue>
    </source>
</reference>
<accession>A0A2P2P777</accession>
<name>A0A2P2P777_RHIMU</name>
<dbReference type="EMBL" id="GGEC01070130">
    <property type="protein sequence ID" value="MBX50614.1"/>
    <property type="molecule type" value="Transcribed_RNA"/>
</dbReference>
<protein>
    <submittedName>
        <fullName evidence="1">Uncharacterized protein</fullName>
    </submittedName>
</protein>
<evidence type="ECO:0000313" key="1">
    <source>
        <dbReference type="EMBL" id="MBX50614.1"/>
    </source>
</evidence>
<organism evidence="1">
    <name type="scientific">Rhizophora mucronata</name>
    <name type="common">Asiatic mangrove</name>
    <dbReference type="NCBI Taxonomy" id="61149"/>
    <lineage>
        <taxon>Eukaryota</taxon>
        <taxon>Viridiplantae</taxon>
        <taxon>Streptophyta</taxon>
        <taxon>Embryophyta</taxon>
        <taxon>Tracheophyta</taxon>
        <taxon>Spermatophyta</taxon>
        <taxon>Magnoliopsida</taxon>
        <taxon>eudicotyledons</taxon>
        <taxon>Gunneridae</taxon>
        <taxon>Pentapetalae</taxon>
        <taxon>rosids</taxon>
        <taxon>fabids</taxon>
        <taxon>Malpighiales</taxon>
        <taxon>Rhizophoraceae</taxon>
        <taxon>Rhizophora</taxon>
    </lineage>
</organism>
<sequence>MFGVCFWQNVRSFKVVLIGAALFRHQYGACIKGRMNKCNNVGTI</sequence>